<feature type="compositionally biased region" description="Polar residues" evidence="9">
    <location>
        <begin position="664"/>
        <end position="674"/>
    </location>
</feature>
<dbReference type="InterPro" id="IPR011025">
    <property type="entry name" value="GproteinA_insert"/>
</dbReference>
<dbReference type="CDD" id="cd00066">
    <property type="entry name" value="G-alpha"/>
    <property type="match status" value="1"/>
</dbReference>
<evidence type="ECO:0000256" key="5">
    <source>
        <dbReference type="ARBA" id="ARBA00023224"/>
    </source>
</evidence>
<feature type="compositionally biased region" description="Basic and acidic residues" evidence="9">
    <location>
        <begin position="652"/>
        <end position="663"/>
    </location>
</feature>
<feature type="region of interest" description="Disordered" evidence="9">
    <location>
        <begin position="2134"/>
        <end position="2161"/>
    </location>
</feature>
<dbReference type="SUPFAM" id="SSF47895">
    <property type="entry name" value="Transducin (alpha subunit), insertion domain"/>
    <property type="match status" value="1"/>
</dbReference>
<feature type="compositionally biased region" description="Basic residues" evidence="9">
    <location>
        <begin position="1873"/>
        <end position="1883"/>
    </location>
</feature>
<dbReference type="PANTHER" id="PTHR10218:SF369">
    <property type="entry name" value="GUANINE NUCLEOTIDE-BINDING PROTEIN ALPHA-2 SUBUNIT"/>
    <property type="match status" value="1"/>
</dbReference>
<dbReference type="GO" id="GO:0005525">
    <property type="term" value="F:GTP binding"/>
    <property type="evidence" value="ECO:0007669"/>
    <property type="project" value="UniProtKB-KW"/>
</dbReference>
<dbReference type="OrthoDB" id="3062275at2759"/>
<dbReference type="Gene3D" id="1.10.400.10">
    <property type="entry name" value="GI Alpha 1, domain 2-like"/>
    <property type="match status" value="1"/>
</dbReference>
<evidence type="ECO:0000256" key="4">
    <source>
        <dbReference type="ARBA" id="ARBA00023134"/>
    </source>
</evidence>
<comment type="caution">
    <text evidence="12">The sequence shown here is derived from an EMBL/GenBank/DDBJ whole genome shotgun (WGS) entry which is preliminary data.</text>
</comment>
<feature type="compositionally biased region" description="Basic and acidic residues" evidence="9">
    <location>
        <begin position="696"/>
        <end position="718"/>
    </location>
</feature>
<feature type="region of interest" description="Disordered" evidence="9">
    <location>
        <begin position="3216"/>
        <end position="3319"/>
    </location>
</feature>
<feature type="compositionally biased region" description="Acidic residues" evidence="9">
    <location>
        <begin position="564"/>
        <end position="573"/>
    </location>
</feature>
<keyword evidence="2 6" id="KW-0547">Nucleotide-binding</keyword>
<keyword evidence="10" id="KW-0732">Signal</keyword>
<dbReference type="PROSITE" id="PS51882">
    <property type="entry name" value="G_ALPHA"/>
    <property type="match status" value="1"/>
</dbReference>
<dbReference type="InterPro" id="IPR022698">
    <property type="entry name" value="OrsD"/>
</dbReference>
<dbReference type="SMART" id="SM00275">
    <property type="entry name" value="G_alpha"/>
    <property type="match status" value="1"/>
</dbReference>
<dbReference type="Pfam" id="PF00503">
    <property type="entry name" value="G-alpha"/>
    <property type="match status" value="1"/>
</dbReference>
<dbReference type="GO" id="GO:0001664">
    <property type="term" value="F:G protein-coupled receptor binding"/>
    <property type="evidence" value="ECO:0007669"/>
    <property type="project" value="TreeGrafter"/>
</dbReference>
<dbReference type="FunFam" id="3.40.50.300:FF:000720">
    <property type="entry name" value="Guanine nucleotide-binding protein G(k) subunit alpha"/>
    <property type="match status" value="1"/>
</dbReference>
<dbReference type="PANTHER" id="PTHR10218">
    <property type="entry name" value="GTP-BINDING PROTEIN ALPHA SUBUNIT"/>
    <property type="match status" value="1"/>
</dbReference>
<dbReference type="Gene3D" id="3.40.50.300">
    <property type="entry name" value="P-loop containing nucleotide triphosphate hydrolases"/>
    <property type="match status" value="1"/>
</dbReference>
<dbReference type="InterPro" id="IPR027417">
    <property type="entry name" value="P-loop_NTPase"/>
</dbReference>
<dbReference type="Proteomes" id="UP000559027">
    <property type="component" value="Unassembled WGS sequence"/>
</dbReference>
<feature type="compositionally biased region" description="Polar residues" evidence="9">
    <location>
        <begin position="755"/>
        <end position="766"/>
    </location>
</feature>
<evidence type="ECO:0000259" key="11">
    <source>
        <dbReference type="PROSITE" id="PS50157"/>
    </source>
</evidence>
<dbReference type="GO" id="GO:0005737">
    <property type="term" value="C:cytoplasm"/>
    <property type="evidence" value="ECO:0007669"/>
    <property type="project" value="TreeGrafter"/>
</dbReference>
<evidence type="ECO:0000256" key="6">
    <source>
        <dbReference type="PIRSR" id="PIRSR601019-1"/>
    </source>
</evidence>
<evidence type="ECO:0000313" key="12">
    <source>
        <dbReference type="EMBL" id="KAF5348123.1"/>
    </source>
</evidence>
<dbReference type="GO" id="GO:0005834">
    <property type="term" value="C:heterotrimeric G-protein complex"/>
    <property type="evidence" value="ECO:0007669"/>
    <property type="project" value="TreeGrafter"/>
</dbReference>
<feature type="region of interest" description="Disordered" evidence="9">
    <location>
        <begin position="2331"/>
        <end position="2378"/>
    </location>
</feature>
<name>A0A8H5CV16_9AGAR</name>
<evidence type="ECO:0000256" key="10">
    <source>
        <dbReference type="SAM" id="SignalP"/>
    </source>
</evidence>
<sequence length="4096" mass="463888">MSFGSGINMAAAASSLCLAVCCAPTWMQYRTSAKLKHELEDLLLEHDLADDDEDQQTLPQIVDAELASALCIPDAGRKTTLIESTALHIPQRRSSRTSHLPERLRTDSLNLGGALLNDHAQALTGGVVAFIGDEDWEKGVYVDGTRVRCLWLRSQGQICANIAQFTRSNFTHDYITSRSTIMETNDWRNLESTPASTYPWKSQILFSYKRLVHAESEFDPVYWPGIQKLFQAIDAWEGSKLKSDAEIIFREYLGLPVSGNPRRSPEQKANALKLLFVYRIADTFSIAFAKSPVYRPSTKLVVPENMGSLLETGFKQSIPYMFTGYFIDWDSLLKSAHNVMKHSPNPSTRQSSSLGTNAQNIFGYIVTIFEATHRSTILAHFASVACFVSYIAQTGSLLVPDKAKAIRDGLQLLETDVDLSRLAPDFNILAPTYVAFTISPLLLFTPDNLNVKTIHTTNITRAWFLMEFGKSQALQLEKHAWGIIYDMAFNNIGFDAAFERFWRHEPLIGKLGNTLLITLKFGNVYPPTSTQTVEQHPPAQAEEEEEDENEEVEIEERHQRQREEEEGELENVEEGGRDQGETEEEDNREETEEEDDREETEEEEDDREEMEEEDDREEMEEEDDREEMEEEDDREETEEEDEQEETEEEERERERRQAEHAEEGNTQDQHQSGIDNAPPNSPSPISLCTEPIEEDRDGRQQQQQRDDKNSTFEDRQEAAVDQSNATAVIRSQRRPRSSTQGSRVEPAKKRRTEKQSPATITVQPATRKQLPKRKQQSSKQGKKDRRKGFEQEERVNPHVPASFIFVSELFQAVYSGTSRCKKSLVMTWKLRQSSTGSPNVMYEELFLSSSIVLTRPLNKTQTQADWYDVLATELKKHPEAVLKSNVLRTMTWKDFRKTPAQTLLKYYSEKNLLVYDPDNERGVPVRHFDSLLMEQIFPGSEWKTLEVHDYSVAEEEMAKTYEGRMVHITVQDLLDAANIPEHKRILNALDIPNVDNFDNGLERNPLATCDLAWRATQNKRPPRLSWNLAATEGAYSDWHSDSDGLGTRIEVVCGRKIWVIGEFKHTDISNINAFSRLGVEEIGKEVFNLTPIFLRPGMTLYMKPCTPHLVVTPDNTVCIGDQFYAGSTLRETCYGIFHGFAAGRHITNVSHAETSHDLLRGIMKLISLVNPHRVMFLGSSVFSPAYGQPLPKLSEDMLHRLMHGRDLSHRVATQILENLETAQIDGTNVENLWVDIYYTLVSYQVVALHNYLKTEELDSEAPGTTAAAFYANVTTLASENADFRAALKNVELQNETASIDAFGWQGGKLIMELVDDAKFSSGIPACHTPNPFESDIHLQRMPHENRKRVHCRSDNNNSKSRGVYVATRETIVEPPMVLVHVIGDVSGFRSHQSWPSAVTATHKSQRHSLLITHHHDGHRSRLPSTTIEEPLPMVMVLSSPSQQVIHGRGWLLASDNPSRATKTTPPMFIWLPSSPGHATTHPGNSSPAVEPSDGPPRLFPCPPPTYGNIASLRAQLNITTHHPQKMNRAQATKIIHSTLRKERECTRRLFFTRQAHHLPAHIPLTDYLGQFSRRICTDERNLNCTEMAHSCSLCGQNFDNTDSLKSHIKAKHGAAVFGLHERVIAWSYPTYDEEKKKEFFAQWLKDAGEGAPWKKTLGSLKMSWFLPHTEEPSTAPGVTCFFRPKVEDSAMKFASIQHEISQLRTNARAGRAAGDQEVEQSEEAVEAVAVEEVVEVMAIEKVVKVVKAMIVGERVVEGTGVEQVMKANATEIKLGGVVSEHNLIAVEAGKDGEVGGMQTILDQVMNQARDNNAAEETYGEPASKALTSNQPVVSQYMNMKLPNRKMTAEVVITSRERNEEVGEVVSPQTKAKPAGKRRPRKTIKAGDNSKTGPLCEECGFLKGAGGNEKEHRLAFHTVIKVNEDSGGKTNILGWAYRDGRGPNNTLGGSIECPFCDFITDSATNLGKHIRQASPLSYREDIGNHCHGLVKHYASSGKTSPEGKEIKITIKRVQIDNNTLDAINFRGNQCEAIKHQQEDFEMLDLDTPEPQRAPQFHAQPEQLTDLPVAPPFESSEPLESTRPLVPLPAMLSPSPPKGPDSSLPIESIFAQLVDQPPTTTLPTQKNGNTLLQRTRVTQPTTRSKSFDKKKRNTGLAPPPHVKSLMSKGFRTVEVKKSSETYIFDDHDQHPLVVPPLESKNKRQRFDKLINDLEGIGMIAHTPTWLAHGKGTQNSNPTIVITCLSCPAWGIIDHSRVLRHLADAHGQIRGSLSEELKNQITETLTLFNRHFITPEYAKNNLEYSTSPAVPIPGLHVFKGFECPHQGCAVMSPSKEALRKHITKEQHHNIRQTPTRSKQRAREARQRNQDPDEPNEIELENSNRLPFRERWIQSLSGASNWTKYFIVDPDAAPGGNENPFNSLLQQWEEFCDEANEVYLASSNENDVDPLQRFLRWSEHLGTFLAKTGDDGDKHIPQKQRGGGNNDWRPSVERFDIDDTDNDLESEADPQEGFAFSGSDDEAADWDRYRRTTFEADDDDYDDDSSELDESEAEEEPEAPGKFRYLSEGETPVPEFKLNWSKNAPLLKSFIDIPHIDEEDTKFSGRVLQEVVSEYLLKIKRDYEATAPVEVKKLLVYGNAGSFKVWNPVKVDTLRRKYFYPLHRLTIGVFNTLDGFHPLGYSFPLTKSQKSKANDLRAILRDLAEIETDNLKDHIKEHELDIFHSFIKEFLYPWQFEEGRKYNRWDDPLECFMALQSLRHDGVFRAANQTTGLFAQLKYHIRGTVYYESRRRERTERGRDFVEIVREEATNLLRNGLPGSRFSRICDYQAVTSSLAESPNQAPTTRVENNGMTIVVREVALNIDPWRQALAGLMEEVKNDLQDIFKGHEISLQLPDHIADDWARGTRGYSWAKDALEHLTVEMDGHQNPTLNPHNLLLKLHFSDPSSGIFYRSNGVFKIDPNVVHEILCKCGEIAQKIALLAFFLPGPPCRVSEFAEFRCSNNARGRNVFRGGRNLWLVVRRTKTETQSGRESFLPRACPPSLTAVMEKYILLLKPFMGFLDAVLVSNNKDLIREKMLVHNEFLWVTNGRPATAEEMRSNIFKFFEERRLSDSRLGTAIYRQMAVEMIRTFIGTEDEIERERNDVVHIQMGHAAKIARNYYAPEELALPHMSSDLLQRYFRSSEEWWKMTGVHPSEPALIPLTQRLGQRWSIGAGPCSNCSMTEHPTQQWSPMAQHRQPLKDDTATSRSPSPQPEGLENRTSSDHHRSRQKRKSQSHKKPRKVRLASGLKGRPSVGQRKKCVSQGAILGRNDSEPAPENPTETHATELQLMTGYTQRDYSCWIDTTLQLLRVAFHADRVWTSELKELDSTLRNKTSPLAEIFRHLLHAESATQGYQLDEGRNKLREALCRSTSILQPEELTGPGCLFEFFNDALEEEIGSNSTLAQYFRPTSVTFKKCSGSQNNSVQHFVMNSQVKTSRLLEYFPHHGARDLPTYLSERFLPRLGTEGSISANNPMCSKDCDGLRTSHEVVVSIPVVLIVPIHQDGSLAPDELHVPREINMQLEDEENATYNLIGLGLNSTFKDCGPGKSRHFTAEYWVNGVRIRYDDLGVTMAGKTGPLAEILNDSDRRRSYPHYTVYRLQGGKESQEKFRRRRWQALEKKYGVRLSMREALAPQVDCLLEGFKLCHEQGDDKEFVRTPCLEGLNVEMDREPQASSDGMTGRQVKRKTRNSVDSIEPSSPGKDQPGKRPRRFLSTSCHPIIAVLRHMRRPESSGSNQAIFTCWRHNTAAGRDVGSLHPHTFWNASNYSTTWQQSAMGACISKVDQQSRLRTEEIDHFFDEDNKFLKCECKILLLGPEESGKSTIAKQMKIIYQGGFTTDQLLEYRPIIYRNVLQCAHSVVMLMHNVDTECLELTNGLLMERVCSYNLETNHGYSAPFTPEMAEAIHQFLNEPAVQKAIEASMGKIYLMDSAEYFFNNVLRIGAPGYVPTETDVLHARQKSMGITETRFNMGQLSIRMFDVGGQRSERKKWIHCFESVTSIIFCTALSEYDQDLPEHKPQVPLANFFDEYTGGTDVNKAAKYILWKFMQANRAQLTVYPQ</sequence>
<keyword evidence="8" id="KW-0863">Zinc-finger</keyword>
<feature type="compositionally biased region" description="Acidic residues" evidence="9">
    <location>
        <begin position="2531"/>
        <end position="2554"/>
    </location>
</feature>
<reference evidence="12 13" key="1">
    <citation type="journal article" date="2020" name="ISME J.">
        <title>Uncovering the hidden diversity of litter-decomposition mechanisms in mushroom-forming fungi.</title>
        <authorList>
            <person name="Floudas D."/>
            <person name="Bentzer J."/>
            <person name="Ahren D."/>
            <person name="Johansson T."/>
            <person name="Persson P."/>
            <person name="Tunlid A."/>
        </authorList>
    </citation>
    <scope>NUCLEOTIDE SEQUENCE [LARGE SCALE GENOMIC DNA]</scope>
    <source>
        <strain evidence="12 13">CBS 146.42</strain>
    </source>
</reference>
<dbReference type="SUPFAM" id="SSF51197">
    <property type="entry name" value="Clavaminate synthase-like"/>
    <property type="match status" value="1"/>
</dbReference>
<dbReference type="SMART" id="SM00355">
    <property type="entry name" value="ZnF_C2H2"/>
    <property type="match status" value="4"/>
</dbReference>
<feature type="compositionally biased region" description="Basic and acidic residues" evidence="9">
    <location>
        <begin position="2357"/>
        <end position="2367"/>
    </location>
</feature>
<feature type="compositionally biased region" description="Basic residues" evidence="9">
    <location>
        <begin position="3262"/>
        <end position="3280"/>
    </location>
</feature>
<dbReference type="GO" id="GO:0008270">
    <property type="term" value="F:zinc ion binding"/>
    <property type="evidence" value="ECO:0007669"/>
    <property type="project" value="UniProtKB-KW"/>
</dbReference>
<feature type="compositionally biased region" description="Acidic residues" evidence="9">
    <location>
        <begin position="581"/>
        <end position="651"/>
    </location>
</feature>
<feature type="region of interest" description="Disordered" evidence="9">
    <location>
        <begin position="2059"/>
        <end position="2102"/>
    </location>
</feature>
<evidence type="ECO:0000256" key="1">
    <source>
        <dbReference type="ARBA" id="ARBA00022723"/>
    </source>
</evidence>
<keyword evidence="8" id="KW-0862">Zinc</keyword>
<feature type="region of interest" description="Disordered" evidence="9">
    <location>
        <begin position="1472"/>
        <end position="1499"/>
    </location>
</feature>
<evidence type="ECO:0000256" key="3">
    <source>
        <dbReference type="ARBA" id="ARBA00022842"/>
    </source>
</evidence>
<feature type="compositionally biased region" description="Basic residues" evidence="9">
    <location>
        <begin position="769"/>
        <end position="786"/>
    </location>
</feature>
<feature type="binding site" evidence="6">
    <location>
        <begin position="4016"/>
        <end position="4020"/>
    </location>
    <ligand>
        <name>GTP</name>
        <dbReference type="ChEBI" id="CHEBI:37565"/>
    </ligand>
</feature>
<evidence type="ECO:0000313" key="13">
    <source>
        <dbReference type="Proteomes" id="UP000559027"/>
    </source>
</evidence>
<feature type="compositionally biased region" description="Polar residues" evidence="9">
    <location>
        <begin position="3216"/>
        <end position="3228"/>
    </location>
</feature>
<keyword evidence="5" id="KW-0807">Transducer</keyword>
<feature type="compositionally biased region" description="Acidic residues" evidence="9">
    <location>
        <begin position="2494"/>
        <end position="2506"/>
    </location>
</feature>
<dbReference type="Gene3D" id="2.60.120.650">
    <property type="entry name" value="Cupin"/>
    <property type="match status" value="1"/>
</dbReference>
<keyword evidence="3 7" id="KW-0460">Magnesium</keyword>
<dbReference type="GO" id="GO:0003924">
    <property type="term" value="F:GTPase activity"/>
    <property type="evidence" value="ECO:0007669"/>
    <property type="project" value="InterPro"/>
</dbReference>
<keyword evidence="1 7" id="KW-0479">Metal-binding</keyword>
<feature type="chain" id="PRO_5034491398" description="C2H2-type domain-containing protein" evidence="10">
    <location>
        <begin position="20"/>
        <end position="4096"/>
    </location>
</feature>
<evidence type="ECO:0000256" key="7">
    <source>
        <dbReference type="PIRSR" id="PIRSR601019-2"/>
    </source>
</evidence>
<feature type="region of interest" description="Disordered" evidence="9">
    <location>
        <begin position="1861"/>
        <end position="1888"/>
    </location>
</feature>
<feature type="compositionally biased region" description="Basic and acidic residues" evidence="9">
    <location>
        <begin position="2333"/>
        <end position="2345"/>
    </location>
</feature>
<feature type="region of interest" description="Disordered" evidence="9">
    <location>
        <begin position="3704"/>
        <end position="3749"/>
    </location>
</feature>
<dbReference type="Pfam" id="PF12013">
    <property type="entry name" value="OrsD"/>
    <property type="match status" value="1"/>
</dbReference>
<accession>A0A8H5CV16</accession>
<keyword evidence="4 6" id="KW-0342">GTP-binding</keyword>
<feature type="binding site" evidence="7">
    <location>
        <position position="3859"/>
    </location>
    <ligand>
        <name>Mg(2+)</name>
        <dbReference type="ChEBI" id="CHEBI:18420"/>
    </ligand>
</feature>
<feature type="binding site" evidence="6">
    <location>
        <begin position="3855"/>
        <end position="3860"/>
    </location>
    <ligand>
        <name>GTP</name>
        <dbReference type="ChEBI" id="CHEBI:37565"/>
    </ligand>
</feature>
<dbReference type="GO" id="GO:0007189">
    <property type="term" value="P:adenylate cyclase-activating G protein-coupled receptor signaling pathway"/>
    <property type="evidence" value="ECO:0007669"/>
    <property type="project" value="TreeGrafter"/>
</dbReference>
<keyword evidence="13" id="KW-1185">Reference proteome</keyword>
<dbReference type="SUPFAM" id="SSF52540">
    <property type="entry name" value="P-loop containing nucleoside triphosphate hydrolases"/>
    <property type="match status" value="1"/>
</dbReference>
<proteinExistence type="predicted"/>
<evidence type="ECO:0000256" key="2">
    <source>
        <dbReference type="ARBA" id="ARBA00022741"/>
    </source>
</evidence>
<dbReference type="InterPro" id="IPR013087">
    <property type="entry name" value="Znf_C2H2_type"/>
</dbReference>
<dbReference type="InterPro" id="IPR001019">
    <property type="entry name" value="Gprotein_alpha_su"/>
</dbReference>
<dbReference type="GO" id="GO:0031683">
    <property type="term" value="F:G-protein beta/gamma-subunit complex binding"/>
    <property type="evidence" value="ECO:0007669"/>
    <property type="project" value="InterPro"/>
</dbReference>
<feature type="region of interest" description="Disordered" evidence="9">
    <location>
        <begin position="2529"/>
        <end position="2562"/>
    </location>
</feature>
<protein>
    <recommendedName>
        <fullName evidence="11">C2H2-type domain-containing protein</fullName>
    </recommendedName>
</protein>
<dbReference type="PROSITE" id="PS50157">
    <property type="entry name" value="ZINC_FINGER_C2H2_2"/>
    <property type="match status" value="1"/>
</dbReference>
<organism evidence="12 13">
    <name type="scientific">Leucocoprinus leucothites</name>
    <dbReference type="NCBI Taxonomy" id="201217"/>
    <lineage>
        <taxon>Eukaryota</taxon>
        <taxon>Fungi</taxon>
        <taxon>Dikarya</taxon>
        <taxon>Basidiomycota</taxon>
        <taxon>Agaricomycotina</taxon>
        <taxon>Agaricomycetes</taxon>
        <taxon>Agaricomycetidae</taxon>
        <taxon>Agaricales</taxon>
        <taxon>Agaricineae</taxon>
        <taxon>Agaricaceae</taxon>
        <taxon>Leucocoprinus</taxon>
    </lineage>
</organism>
<feature type="signal peptide" evidence="10">
    <location>
        <begin position="1"/>
        <end position="19"/>
    </location>
</feature>
<dbReference type="PROSITE" id="PS00028">
    <property type="entry name" value="ZINC_FINGER_C2H2_1"/>
    <property type="match status" value="1"/>
</dbReference>
<feature type="region of interest" description="Disordered" evidence="9">
    <location>
        <begin position="2464"/>
        <end position="2517"/>
    </location>
</feature>
<feature type="binding site" evidence="7">
    <location>
        <position position="3997"/>
    </location>
    <ligand>
        <name>Mg(2+)</name>
        <dbReference type="ChEBI" id="CHEBI:18420"/>
    </ligand>
</feature>
<evidence type="ECO:0000256" key="8">
    <source>
        <dbReference type="PROSITE-ProRule" id="PRU00042"/>
    </source>
</evidence>
<gene>
    <name evidence="12" type="ORF">D9756_010740</name>
</gene>
<feature type="binding site" evidence="6">
    <location>
        <begin position="3966"/>
        <end position="3967"/>
    </location>
    <ligand>
        <name>GTP</name>
        <dbReference type="ChEBI" id="CHEBI:37565"/>
    </ligand>
</feature>
<feature type="domain" description="C2H2-type" evidence="11">
    <location>
        <begin position="1589"/>
        <end position="1612"/>
    </location>
</feature>
<evidence type="ECO:0000256" key="9">
    <source>
        <dbReference type="SAM" id="MobiDB-lite"/>
    </source>
</evidence>
<dbReference type="EMBL" id="JAACJO010000021">
    <property type="protein sequence ID" value="KAF5348123.1"/>
    <property type="molecule type" value="Genomic_DNA"/>
</dbReference>
<feature type="compositionally biased region" description="Acidic residues" evidence="9">
    <location>
        <begin position="541"/>
        <end position="554"/>
    </location>
</feature>
<feature type="region of interest" description="Disordered" evidence="9">
    <location>
        <begin position="528"/>
        <end position="794"/>
    </location>
</feature>
<dbReference type="PRINTS" id="PR00318">
    <property type="entry name" value="GPROTEINA"/>
</dbReference>